<dbReference type="EC" id="1.2.1.84" evidence="4"/>
<dbReference type="SUPFAM" id="SSF51735">
    <property type="entry name" value="NAD(P)-binding Rossmann-fold domains"/>
    <property type="match status" value="1"/>
</dbReference>
<dbReference type="GO" id="GO:0010345">
    <property type="term" value="P:suberin biosynthetic process"/>
    <property type="evidence" value="ECO:0007669"/>
    <property type="project" value="TreeGrafter"/>
</dbReference>
<dbReference type="GO" id="GO:0035336">
    <property type="term" value="P:long-chain fatty-acyl-CoA metabolic process"/>
    <property type="evidence" value="ECO:0007669"/>
    <property type="project" value="TreeGrafter"/>
</dbReference>
<feature type="coiled-coil region" evidence="5">
    <location>
        <begin position="196"/>
        <end position="223"/>
    </location>
</feature>
<keyword evidence="9" id="KW-1185">Reference proteome</keyword>
<dbReference type="Pfam" id="PF07993">
    <property type="entry name" value="NAD_binding_4"/>
    <property type="match status" value="1"/>
</dbReference>
<evidence type="ECO:0000256" key="2">
    <source>
        <dbReference type="ARBA" id="ARBA00022516"/>
    </source>
</evidence>
<name>A0AAV9AH41_ACOGR</name>
<gene>
    <name evidence="8" type="ORF">QJS04_geneDACA008450</name>
</gene>
<evidence type="ECO:0000259" key="7">
    <source>
        <dbReference type="Pfam" id="PF07993"/>
    </source>
</evidence>
<keyword evidence="5" id="KW-0175">Coiled coil</keyword>
<evidence type="ECO:0000256" key="3">
    <source>
        <dbReference type="ARBA" id="ARBA00023098"/>
    </source>
</evidence>
<comment type="similarity">
    <text evidence="1 4">Belongs to the fatty acyl-CoA reductase family.</text>
</comment>
<dbReference type="InterPro" id="IPR033640">
    <property type="entry name" value="FAR_C"/>
</dbReference>
<dbReference type="AlphaFoldDB" id="A0AAV9AH41"/>
<dbReference type="CDD" id="cd05236">
    <property type="entry name" value="FAR-N_SDR_e"/>
    <property type="match status" value="1"/>
</dbReference>
<feature type="domain" description="Fatty acyl-CoA reductase C-terminal" evidence="6">
    <location>
        <begin position="392"/>
        <end position="488"/>
    </location>
</feature>
<comment type="caution">
    <text evidence="8">The sequence shown here is derived from an EMBL/GenBank/DDBJ whole genome shotgun (WGS) entry which is preliminary data.</text>
</comment>
<sequence>MELNSIADSLKNKCILVTGSTGFLAKLFVEKVLRVQPDVKKLYLLMRATDAKTVTQRFRSEVIGKEVFKVLKEKRKRGFDSLISEKVSLVAGDISSPNLGIEEANLIETMWNDIDIIVNAAATTIFYERYDVALGVNVLGAKHVLEFAKNCKKLEILLHISTAYVAGEQAGLISEKPFQMGEALNGVPGLDLHVELRLVEERLKELRAEDVELRAQRAAMKQLGLQRARHYGWPNTYVFTKALGEMLLGHYRGELPLVILRPTMITSTLHEPFPGWMEGTRTIDTLIIGYATGQLTCFLADLELTMDIIPGDMVVNAMLATLAARASHRTGSIYHVGTSVSNPVTFALLEECGFRYFERHPRIGKDGTPLGTHRLPVYSDLPSFQRYMVLRYRLPLEALRVTNAAFCQLFQSRYDELSRKYKFVMHMVDIYKPYAFFKGCFDDLNLERLRREMAEEAKAGFCFDPKCINWEDYLSNIHIPGILKYVRK</sequence>
<dbReference type="Gene3D" id="3.40.50.720">
    <property type="entry name" value="NAD(P)-binding Rossmann-like Domain"/>
    <property type="match status" value="1"/>
</dbReference>
<dbReference type="CDD" id="cd09071">
    <property type="entry name" value="FAR_C"/>
    <property type="match status" value="1"/>
</dbReference>
<keyword evidence="2 4" id="KW-0444">Lipid biosynthesis</keyword>
<dbReference type="PANTHER" id="PTHR11011:SF99">
    <property type="entry name" value="FATTY ACYL-COA REDUCTASE 3"/>
    <property type="match status" value="1"/>
</dbReference>
<keyword evidence="3 4" id="KW-0443">Lipid metabolism</keyword>
<evidence type="ECO:0000259" key="6">
    <source>
        <dbReference type="Pfam" id="PF03015"/>
    </source>
</evidence>
<dbReference type="Proteomes" id="UP001179952">
    <property type="component" value="Unassembled WGS sequence"/>
</dbReference>
<evidence type="ECO:0000256" key="5">
    <source>
        <dbReference type="SAM" id="Coils"/>
    </source>
</evidence>
<comment type="function">
    <text evidence="4">Catalyzes the reduction of fatty acyl-CoA to fatty alcohols.</text>
</comment>
<keyword evidence="4" id="KW-0560">Oxidoreductase</keyword>
<evidence type="ECO:0000256" key="4">
    <source>
        <dbReference type="RuleBase" id="RU363097"/>
    </source>
</evidence>
<dbReference type="InterPro" id="IPR036291">
    <property type="entry name" value="NAD(P)-bd_dom_sf"/>
</dbReference>
<reference evidence="8" key="1">
    <citation type="journal article" date="2023" name="Nat. Commun.">
        <title>Diploid and tetraploid genomes of Acorus and the evolution of monocots.</title>
        <authorList>
            <person name="Ma L."/>
            <person name="Liu K.W."/>
            <person name="Li Z."/>
            <person name="Hsiao Y.Y."/>
            <person name="Qi Y."/>
            <person name="Fu T."/>
            <person name="Tang G.D."/>
            <person name="Zhang D."/>
            <person name="Sun W.H."/>
            <person name="Liu D.K."/>
            <person name="Li Y."/>
            <person name="Chen G.Z."/>
            <person name="Liu X.D."/>
            <person name="Liao X.Y."/>
            <person name="Jiang Y.T."/>
            <person name="Yu X."/>
            <person name="Hao Y."/>
            <person name="Huang J."/>
            <person name="Zhao X.W."/>
            <person name="Ke S."/>
            <person name="Chen Y.Y."/>
            <person name="Wu W.L."/>
            <person name="Hsu J.L."/>
            <person name="Lin Y.F."/>
            <person name="Huang M.D."/>
            <person name="Li C.Y."/>
            <person name="Huang L."/>
            <person name="Wang Z.W."/>
            <person name="Zhao X."/>
            <person name="Zhong W.Y."/>
            <person name="Peng D.H."/>
            <person name="Ahmad S."/>
            <person name="Lan S."/>
            <person name="Zhang J.S."/>
            <person name="Tsai W.C."/>
            <person name="Van de Peer Y."/>
            <person name="Liu Z.J."/>
        </authorList>
    </citation>
    <scope>NUCLEOTIDE SEQUENCE</scope>
    <source>
        <strain evidence="8">SCP</strain>
    </source>
</reference>
<dbReference type="GO" id="GO:0080019">
    <property type="term" value="F:alcohol-forming very long-chain fatty acyl-CoA reductase activity"/>
    <property type="evidence" value="ECO:0007669"/>
    <property type="project" value="InterPro"/>
</dbReference>
<comment type="catalytic activity">
    <reaction evidence="4">
        <text>a long-chain fatty acyl-CoA + 2 NADPH + 2 H(+) = a long-chain primary fatty alcohol + 2 NADP(+) + CoA</text>
        <dbReference type="Rhea" id="RHEA:52716"/>
        <dbReference type="ChEBI" id="CHEBI:15378"/>
        <dbReference type="ChEBI" id="CHEBI:57287"/>
        <dbReference type="ChEBI" id="CHEBI:57783"/>
        <dbReference type="ChEBI" id="CHEBI:58349"/>
        <dbReference type="ChEBI" id="CHEBI:77396"/>
        <dbReference type="ChEBI" id="CHEBI:83139"/>
        <dbReference type="EC" id="1.2.1.84"/>
    </reaction>
</comment>
<dbReference type="PANTHER" id="PTHR11011">
    <property type="entry name" value="MALE STERILITY PROTEIN 2-RELATED"/>
    <property type="match status" value="1"/>
</dbReference>
<proteinExistence type="inferred from homology"/>
<feature type="domain" description="Thioester reductase (TE)" evidence="7">
    <location>
        <begin position="17"/>
        <end position="318"/>
    </location>
</feature>
<evidence type="ECO:0000313" key="8">
    <source>
        <dbReference type="EMBL" id="KAK1263513.1"/>
    </source>
</evidence>
<organism evidence="8 9">
    <name type="scientific">Acorus gramineus</name>
    <name type="common">Dwarf sweet flag</name>
    <dbReference type="NCBI Taxonomy" id="55184"/>
    <lineage>
        <taxon>Eukaryota</taxon>
        <taxon>Viridiplantae</taxon>
        <taxon>Streptophyta</taxon>
        <taxon>Embryophyta</taxon>
        <taxon>Tracheophyta</taxon>
        <taxon>Spermatophyta</taxon>
        <taxon>Magnoliopsida</taxon>
        <taxon>Liliopsida</taxon>
        <taxon>Acoraceae</taxon>
        <taxon>Acorus</taxon>
    </lineage>
</organism>
<evidence type="ECO:0000256" key="1">
    <source>
        <dbReference type="ARBA" id="ARBA00005928"/>
    </source>
</evidence>
<protein>
    <recommendedName>
        <fullName evidence="4">Fatty acyl-CoA reductase</fullName>
        <ecNumber evidence="4">1.2.1.84</ecNumber>
    </recommendedName>
</protein>
<dbReference type="GO" id="GO:0102965">
    <property type="term" value="F:alcohol-forming long-chain fatty acyl-CoA reductase activity"/>
    <property type="evidence" value="ECO:0007669"/>
    <property type="project" value="UniProtKB-EC"/>
</dbReference>
<dbReference type="EMBL" id="JAUJYN010000009">
    <property type="protein sequence ID" value="KAK1263513.1"/>
    <property type="molecule type" value="Genomic_DNA"/>
</dbReference>
<reference evidence="8" key="2">
    <citation type="submission" date="2023-06" db="EMBL/GenBank/DDBJ databases">
        <authorList>
            <person name="Ma L."/>
            <person name="Liu K.-W."/>
            <person name="Li Z."/>
            <person name="Hsiao Y.-Y."/>
            <person name="Qi Y."/>
            <person name="Fu T."/>
            <person name="Tang G."/>
            <person name="Zhang D."/>
            <person name="Sun W.-H."/>
            <person name="Liu D.-K."/>
            <person name="Li Y."/>
            <person name="Chen G.-Z."/>
            <person name="Liu X.-D."/>
            <person name="Liao X.-Y."/>
            <person name="Jiang Y.-T."/>
            <person name="Yu X."/>
            <person name="Hao Y."/>
            <person name="Huang J."/>
            <person name="Zhao X.-W."/>
            <person name="Ke S."/>
            <person name="Chen Y.-Y."/>
            <person name="Wu W.-L."/>
            <person name="Hsu J.-L."/>
            <person name="Lin Y.-F."/>
            <person name="Huang M.-D."/>
            <person name="Li C.-Y."/>
            <person name="Huang L."/>
            <person name="Wang Z.-W."/>
            <person name="Zhao X."/>
            <person name="Zhong W.-Y."/>
            <person name="Peng D.-H."/>
            <person name="Ahmad S."/>
            <person name="Lan S."/>
            <person name="Zhang J.-S."/>
            <person name="Tsai W.-C."/>
            <person name="Van De Peer Y."/>
            <person name="Liu Z.-J."/>
        </authorList>
    </citation>
    <scope>NUCLEOTIDE SEQUENCE</scope>
    <source>
        <strain evidence="8">SCP</strain>
        <tissue evidence="8">Leaves</tissue>
    </source>
</reference>
<dbReference type="Pfam" id="PF03015">
    <property type="entry name" value="Sterile"/>
    <property type="match status" value="1"/>
</dbReference>
<accession>A0AAV9AH41</accession>
<dbReference type="InterPro" id="IPR013120">
    <property type="entry name" value="FAR_NAD-bd"/>
</dbReference>
<keyword evidence="4" id="KW-0521">NADP</keyword>
<dbReference type="InterPro" id="IPR026055">
    <property type="entry name" value="FAR"/>
</dbReference>
<evidence type="ECO:0000313" key="9">
    <source>
        <dbReference type="Proteomes" id="UP001179952"/>
    </source>
</evidence>